<protein>
    <recommendedName>
        <fullName evidence="4">Lipoprotein</fullName>
    </recommendedName>
</protein>
<comment type="caution">
    <text evidence="2">The sequence shown here is derived from an EMBL/GenBank/DDBJ whole genome shotgun (WGS) entry which is preliminary data.</text>
</comment>
<keyword evidence="1" id="KW-0732">Signal</keyword>
<evidence type="ECO:0000313" key="2">
    <source>
        <dbReference type="EMBL" id="MXO98541.1"/>
    </source>
</evidence>
<dbReference type="AlphaFoldDB" id="A0A6I4TTS9"/>
<dbReference type="Proteomes" id="UP000469430">
    <property type="component" value="Unassembled WGS sequence"/>
</dbReference>
<organism evidence="2 3">
    <name type="scientific">Croceibacterium xixiisoli</name>
    <dbReference type="NCBI Taxonomy" id="1476466"/>
    <lineage>
        <taxon>Bacteria</taxon>
        <taxon>Pseudomonadati</taxon>
        <taxon>Pseudomonadota</taxon>
        <taxon>Alphaproteobacteria</taxon>
        <taxon>Sphingomonadales</taxon>
        <taxon>Erythrobacteraceae</taxon>
        <taxon>Croceibacterium</taxon>
    </lineage>
</organism>
<name>A0A6I4TTS9_9SPHN</name>
<accession>A0A6I4TTS9</accession>
<proteinExistence type="predicted"/>
<feature type="signal peptide" evidence="1">
    <location>
        <begin position="1"/>
        <end position="23"/>
    </location>
</feature>
<dbReference type="EMBL" id="WTYJ01000001">
    <property type="protein sequence ID" value="MXO98541.1"/>
    <property type="molecule type" value="Genomic_DNA"/>
</dbReference>
<evidence type="ECO:0000313" key="3">
    <source>
        <dbReference type="Proteomes" id="UP000469430"/>
    </source>
</evidence>
<dbReference type="RefSeq" id="WP_161390170.1">
    <property type="nucleotide sequence ID" value="NZ_JBHSCP010000001.1"/>
</dbReference>
<reference evidence="2 3" key="1">
    <citation type="submission" date="2019-12" db="EMBL/GenBank/DDBJ databases">
        <title>Genomic-based taxomic classification of the family Erythrobacteraceae.</title>
        <authorList>
            <person name="Xu L."/>
        </authorList>
    </citation>
    <scope>NUCLEOTIDE SEQUENCE [LARGE SCALE GENOMIC DNA]</scope>
    <source>
        <strain evidence="2 3">S36</strain>
    </source>
</reference>
<dbReference type="OrthoDB" id="7192617at2"/>
<evidence type="ECO:0000256" key="1">
    <source>
        <dbReference type="SAM" id="SignalP"/>
    </source>
</evidence>
<dbReference type="PROSITE" id="PS51257">
    <property type="entry name" value="PROKAR_LIPOPROTEIN"/>
    <property type="match status" value="1"/>
</dbReference>
<feature type="chain" id="PRO_5026228884" description="Lipoprotein" evidence="1">
    <location>
        <begin position="24"/>
        <end position="128"/>
    </location>
</feature>
<gene>
    <name evidence="2" type="ORF">GRI97_06020</name>
</gene>
<keyword evidence="3" id="KW-1185">Reference proteome</keyword>
<sequence length="128" mass="14469">MRIKMRKPFISLIAMAITPFISACQEREVSHPFYLNYREDGVWQLVTCLEKGTSCAVDGLPLPPIYAAGANDTYVTVQNPEGYYYLPRVQHRVTGWDGKPESIVGPIPKTDFEIAQRKLDLPDLSVRP</sequence>
<evidence type="ECO:0008006" key="4">
    <source>
        <dbReference type="Google" id="ProtNLM"/>
    </source>
</evidence>